<accession>A0A2Z7B122</accession>
<keyword evidence="1" id="KW-0812">Transmembrane</keyword>
<evidence type="ECO:0000313" key="3">
    <source>
        <dbReference type="Proteomes" id="UP000250235"/>
    </source>
</evidence>
<protein>
    <submittedName>
        <fullName evidence="2">Uncharacterized protein</fullName>
    </submittedName>
</protein>
<name>A0A2Z7B122_9LAMI</name>
<keyword evidence="1" id="KW-1133">Transmembrane helix</keyword>
<dbReference type="AlphaFoldDB" id="A0A2Z7B122"/>
<evidence type="ECO:0000256" key="1">
    <source>
        <dbReference type="SAM" id="Phobius"/>
    </source>
</evidence>
<organism evidence="2 3">
    <name type="scientific">Dorcoceras hygrometricum</name>
    <dbReference type="NCBI Taxonomy" id="472368"/>
    <lineage>
        <taxon>Eukaryota</taxon>
        <taxon>Viridiplantae</taxon>
        <taxon>Streptophyta</taxon>
        <taxon>Embryophyta</taxon>
        <taxon>Tracheophyta</taxon>
        <taxon>Spermatophyta</taxon>
        <taxon>Magnoliopsida</taxon>
        <taxon>eudicotyledons</taxon>
        <taxon>Gunneridae</taxon>
        <taxon>Pentapetalae</taxon>
        <taxon>asterids</taxon>
        <taxon>lamiids</taxon>
        <taxon>Lamiales</taxon>
        <taxon>Gesneriaceae</taxon>
        <taxon>Didymocarpoideae</taxon>
        <taxon>Trichosporeae</taxon>
        <taxon>Loxocarpinae</taxon>
        <taxon>Dorcoceras</taxon>
    </lineage>
</organism>
<keyword evidence="3" id="KW-1185">Reference proteome</keyword>
<dbReference type="Proteomes" id="UP000250235">
    <property type="component" value="Unassembled WGS sequence"/>
</dbReference>
<keyword evidence="1" id="KW-0472">Membrane</keyword>
<sequence length="115" mass="13019">MYFQQIVQQLFAQLLVFFVSLISCWFFFVYLISCFAVHCSNSLFASVDQHLICQQPHNNIWKVPLEEFDPQTQSPSLAPGELLDSTQPSDVSLVLRLCEKGLQTQSLTSSCLDGI</sequence>
<proteinExistence type="predicted"/>
<dbReference type="EMBL" id="KV010747">
    <property type="protein sequence ID" value="KZV26950.1"/>
    <property type="molecule type" value="Genomic_DNA"/>
</dbReference>
<feature type="transmembrane region" description="Helical" evidence="1">
    <location>
        <begin position="12"/>
        <end position="32"/>
    </location>
</feature>
<gene>
    <name evidence="2" type="ORF">F511_40684</name>
</gene>
<reference evidence="2 3" key="1">
    <citation type="journal article" date="2015" name="Proc. Natl. Acad. Sci. U.S.A.">
        <title>The resurrection genome of Boea hygrometrica: A blueprint for survival of dehydration.</title>
        <authorList>
            <person name="Xiao L."/>
            <person name="Yang G."/>
            <person name="Zhang L."/>
            <person name="Yang X."/>
            <person name="Zhao S."/>
            <person name="Ji Z."/>
            <person name="Zhou Q."/>
            <person name="Hu M."/>
            <person name="Wang Y."/>
            <person name="Chen M."/>
            <person name="Xu Y."/>
            <person name="Jin H."/>
            <person name="Xiao X."/>
            <person name="Hu G."/>
            <person name="Bao F."/>
            <person name="Hu Y."/>
            <person name="Wan P."/>
            <person name="Li L."/>
            <person name="Deng X."/>
            <person name="Kuang T."/>
            <person name="Xiang C."/>
            <person name="Zhu J.K."/>
            <person name="Oliver M.J."/>
            <person name="He Y."/>
        </authorList>
    </citation>
    <scope>NUCLEOTIDE SEQUENCE [LARGE SCALE GENOMIC DNA]</scope>
    <source>
        <strain evidence="3">cv. XS01</strain>
    </source>
</reference>
<evidence type="ECO:0000313" key="2">
    <source>
        <dbReference type="EMBL" id="KZV26950.1"/>
    </source>
</evidence>